<name>A0A3N4KSB8_9PEZI</name>
<gene>
    <name evidence="2" type="ORF">P167DRAFT_535141</name>
</gene>
<evidence type="ECO:0000256" key="1">
    <source>
        <dbReference type="SAM" id="MobiDB-lite"/>
    </source>
</evidence>
<dbReference type="InParanoid" id="A0A3N4KSB8"/>
<dbReference type="AlphaFoldDB" id="A0A3N4KSB8"/>
<sequence length="473" mass="52964">MSDQPAVHPITRPGFVSAVLRRVSSSMPTRSDAAAPESIPPTAPAPSAAVSSTTALTETANTSFGRIQGNPIKDYRRLAPRYLEPRVKTRKEPEKREDSSREESNMEESLLDRKDGHIEVDNDYVEVSPHNINREEKERYTTGGKHKPSRDKSLSHPPTRMSSRQHPRERVAVDITTLYKEQNAKLLEAEGTILEKDRQINALTETITRLHLRDGGISRDDKYFVTEFSDITNSITAWTMTYFQKSQWQEITDLNALPIELVQTVKNVVCDSTNVLRSIKSGREVINAIVINTIYICLFGPFLFGAPDAGNSLRFVGPQLQGSDFQIQRWRALTVNLLAQGPGYERRYNEDIFSVAASLANLLAPLAPEGSDAKPRNADLHKIVGHAAALSVEIRKQSDQIYLLPIQPGVLFKSDIMEDLNCEYELYELEGKAIVQVPIFPAIMRRSCPPGGVLDEPHNLMKARVTTMFVDNE</sequence>
<feature type="region of interest" description="Disordered" evidence="1">
    <location>
        <begin position="24"/>
        <end position="167"/>
    </location>
</feature>
<accession>A0A3N4KSB8</accession>
<reference evidence="2 3" key="1">
    <citation type="journal article" date="2018" name="Nat. Ecol. Evol.">
        <title>Pezizomycetes genomes reveal the molecular basis of ectomycorrhizal truffle lifestyle.</title>
        <authorList>
            <person name="Murat C."/>
            <person name="Payen T."/>
            <person name="Noel B."/>
            <person name="Kuo A."/>
            <person name="Morin E."/>
            <person name="Chen J."/>
            <person name="Kohler A."/>
            <person name="Krizsan K."/>
            <person name="Balestrini R."/>
            <person name="Da Silva C."/>
            <person name="Montanini B."/>
            <person name="Hainaut M."/>
            <person name="Levati E."/>
            <person name="Barry K.W."/>
            <person name="Belfiori B."/>
            <person name="Cichocki N."/>
            <person name="Clum A."/>
            <person name="Dockter R.B."/>
            <person name="Fauchery L."/>
            <person name="Guy J."/>
            <person name="Iotti M."/>
            <person name="Le Tacon F."/>
            <person name="Lindquist E.A."/>
            <person name="Lipzen A."/>
            <person name="Malagnac F."/>
            <person name="Mello A."/>
            <person name="Molinier V."/>
            <person name="Miyauchi S."/>
            <person name="Poulain J."/>
            <person name="Riccioni C."/>
            <person name="Rubini A."/>
            <person name="Sitrit Y."/>
            <person name="Splivallo R."/>
            <person name="Traeger S."/>
            <person name="Wang M."/>
            <person name="Zifcakova L."/>
            <person name="Wipf D."/>
            <person name="Zambonelli A."/>
            <person name="Paolocci F."/>
            <person name="Nowrousian M."/>
            <person name="Ottonello S."/>
            <person name="Baldrian P."/>
            <person name="Spatafora J.W."/>
            <person name="Henrissat B."/>
            <person name="Nagy L.G."/>
            <person name="Aury J.M."/>
            <person name="Wincker P."/>
            <person name="Grigoriev I.V."/>
            <person name="Bonfante P."/>
            <person name="Martin F.M."/>
        </authorList>
    </citation>
    <scope>NUCLEOTIDE SEQUENCE [LARGE SCALE GENOMIC DNA]</scope>
    <source>
        <strain evidence="2 3">CCBAS932</strain>
    </source>
</reference>
<keyword evidence="3" id="KW-1185">Reference proteome</keyword>
<organism evidence="2 3">
    <name type="scientific">Morchella conica CCBAS932</name>
    <dbReference type="NCBI Taxonomy" id="1392247"/>
    <lineage>
        <taxon>Eukaryota</taxon>
        <taxon>Fungi</taxon>
        <taxon>Dikarya</taxon>
        <taxon>Ascomycota</taxon>
        <taxon>Pezizomycotina</taxon>
        <taxon>Pezizomycetes</taxon>
        <taxon>Pezizales</taxon>
        <taxon>Morchellaceae</taxon>
        <taxon>Morchella</taxon>
    </lineage>
</organism>
<evidence type="ECO:0000313" key="3">
    <source>
        <dbReference type="Proteomes" id="UP000277580"/>
    </source>
</evidence>
<dbReference type="STRING" id="1392247.A0A3N4KSB8"/>
<feature type="compositionally biased region" description="Low complexity" evidence="1">
    <location>
        <begin position="45"/>
        <end position="60"/>
    </location>
</feature>
<feature type="compositionally biased region" description="Basic and acidic residues" evidence="1">
    <location>
        <begin position="73"/>
        <end position="120"/>
    </location>
</feature>
<dbReference type="OrthoDB" id="5365701at2759"/>
<evidence type="ECO:0000313" key="2">
    <source>
        <dbReference type="EMBL" id="RPB13453.1"/>
    </source>
</evidence>
<protein>
    <submittedName>
        <fullName evidence="2">Uncharacterized protein</fullName>
    </submittedName>
</protein>
<dbReference type="EMBL" id="ML119123">
    <property type="protein sequence ID" value="RPB13453.1"/>
    <property type="molecule type" value="Genomic_DNA"/>
</dbReference>
<dbReference type="Proteomes" id="UP000277580">
    <property type="component" value="Unassembled WGS sequence"/>
</dbReference>
<proteinExistence type="predicted"/>